<accession>J3MFC5</accession>
<evidence type="ECO:0000256" key="1">
    <source>
        <dbReference type="SAM" id="MobiDB-lite"/>
    </source>
</evidence>
<evidence type="ECO:0000313" key="3">
    <source>
        <dbReference type="Proteomes" id="UP000006038"/>
    </source>
</evidence>
<protein>
    <submittedName>
        <fullName evidence="2">Uncharacterized protein</fullName>
    </submittedName>
</protein>
<sequence length="104" mass="11095">MAEISAASAVPVVASSGDTPAPAPAAAPPPAAKPTEDAPGTGTSRYFLLTVKLFPIKSISRYWYVALHRLIGVRRSVRALTTKFRIVRRIRHVNDEAPAGMDVA</sequence>
<dbReference type="EnsemblPlants" id="OB06G27190.1">
    <property type="protein sequence ID" value="OB06G27190.1"/>
    <property type="gene ID" value="OB06G27190"/>
</dbReference>
<dbReference type="Gramene" id="OB06G27190.1">
    <property type="protein sequence ID" value="OB06G27190.1"/>
    <property type="gene ID" value="OB06G27190"/>
</dbReference>
<dbReference type="AlphaFoldDB" id="J3MFC5"/>
<proteinExistence type="predicted"/>
<feature type="compositionally biased region" description="Pro residues" evidence="1">
    <location>
        <begin position="21"/>
        <end position="32"/>
    </location>
</feature>
<dbReference type="HOGENOM" id="CLU_2254297_0_0_1"/>
<dbReference type="Proteomes" id="UP000006038">
    <property type="component" value="Chromosome 6"/>
</dbReference>
<organism evidence="2">
    <name type="scientific">Oryza brachyantha</name>
    <name type="common">malo sina</name>
    <dbReference type="NCBI Taxonomy" id="4533"/>
    <lineage>
        <taxon>Eukaryota</taxon>
        <taxon>Viridiplantae</taxon>
        <taxon>Streptophyta</taxon>
        <taxon>Embryophyta</taxon>
        <taxon>Tracheophyta</taxon>
        <taxon>Spermatophyta</taxon>
        <taxon>Magnoliopsida</taxon>
        <taxon>Liliopsida</taxon>
        <taxon>Poales</taxon>
        <taxon>Poaceae</taxon>
        <taxon>BOP clade</taxon>
        <taxon>Oryzoideae</taxon>
        <taxon>Oryzeae</taxon>
        <taxon>Oryzinae</taxon>
        <taxon>Oryza</taxon>
    </lineage>
</organism>
<feature type="region of interest" description="Disordered" evidence="1">
    <location>
        <begin position="14"/>
        <end position="39"/>
    </location>
</feature>
<name>J3MFC5_ORYBR</name>
<reference evidence="2" key="1">
    <citation type="journal article" date="2013" name="Nat. Commun.">
        <title>Whole-genome sequencing of Oryza brachyantha reveals mechanisms underlying Oryza genome evolution.</title>
        <authorList>
            <person name="Chen J."/>
            <person name="Huang Q."/>
            <person name="Gao D."/>
            <person name="Wang J."/>
            <person name="Lang Y."/>
            <person name="Liu T."/>
            <person name="Li B."/>
            <person name="Bai Z."/>
            <person name="Luis Goicoechea J."/>
            <person name="Liang C."/>
            <person name="Chen C."/>
            <person name="Zhang W."/>
            <person name="Sun S."/>
            <person name="Liao Y."/>
            <person name="Zhang X."/>
            <person name="Yang L."/>
            <person name="Song C."/>
            <person name="Wang M."/>
            <person name="Shi J."/>
            <person name="Liu G."/>
            <person name="Liu J."/>
            <person name="Zhou H."/>
            <person name="Zhou W."/>
            <person name="Yu Q."/>
            <person name="An N."/>
            <person name="Chen Y."/>
            <person name="Cai Q."/>
            <person name="Wang B."/>
            <person name="Liu B."/>
            <person name="Min J."/>
            <person name="Huang Y."/>
            <person name="Wu H."/>
            <person name="Li Z."/>
            <person name="Zhang Y."/>
            <person name="Yin Y."/>
            <person name="Song W."/>
            <person name="Jiang J."/>
            <person name="Jackson S.A."/>
            <person name="Wing R.A."/>
            <person name="Wang J."/>
            <person name="Chen M."/>
        </authorList>
    </citation>
    <scope>NUCLEOTIDE SEQUENCE [LARGE SCALE GENOMIC DNA]</scope>
    <source>
        <strain evidence="2">cv. IRGC 101232</strain>
    </source>
</reference>
<reference evidence="2" key="2">
    <citation type="submission" date="2013-04" db="UniProtKB">
        <authorList>
            <consortium name="EnsemblPlants"/>
        </authorList>
    </citation>
    <scope>IDENTIFICATION</scope>
</reference>
<keyword evidence="3" id="KW-1185">Reference proteome</keyword>
<evidence type="ECO:0000313" key="2">
    <source>
        <dbReference type="EnsemblPlants" id="OB06G27190.1"/>
    </source>
</evidence>